<comment type="similarity">
    <text evidence="2">Belongs to the glycosyltransferase 2 family.</text>
</comment>
<dbReference type="InterPro" id="IPR029044">
    <property type="entry name" value="Nucleotide-diphossugar_trans"/>
</dbReference>
<comment type="pathway">
    <text evidence="1">Cell wall biogenesis; cell wall polysaccharide biosynthesis.</text>
</comment>
<evidence type="ECO:0000256" key="3">
    <source>
        <dbReference type="ARBA" id="ARBA00022676"/>
    </source>
</evidence>
<dbReference type="PANTHER" id="PTHR43179">
    <property type="entry name" value="RHAMNOSYLTRANSFERASE WBBL"/>
    <property type="match status" value="1"/>
</dbReference>
<evidence type="ECO:0000259" key="5">
    <source>
        <dbReference type="Pfam" id="PF00535"/>
    </source>
</evidence>
<dbReference type="SUPFAM" id="SSF53448">
    <property type="entry name" value="Nucleotide-diphospho-sugar transferases"/>
    <property type="match status" value="1"/>
</dbReference>
<dbReference type="RefSeq" id="WP_243553680.1">
    <property type="nucleotide sequence ID" value="NZ_CP094528.1"/>
</dbReference>
<proteinExistence type="inferred from homology"/>
<dbReference type="CDD" id="cd04186">
    <property type="entry name" value="GT_2_like_c"/>
    <property type="match status" value="1"/>
</dbReference>
<keyword evidence="3" id="KW-0328">Glycosyltransferase</keyword>
<gene>
    <name evidence="6" type="ORF">MTO99_11155</name>
</gene>
<dbReference type="Pfam" id="PF00535">
    <property type="entry name" value="Glycos_transf_2"/>
    <property type="match status" value="1"/>
</dbReference>
<evidence type="ECO:0000313" key="7">
    <source>
        <dbReference type="Proteomes" id="UP000832097"/>
    </source>
</evidence>
<keyword evidence="7" id="KW-1185">Reference proteome</keyword>
<accession>A0ABY4BYF1</accession>
<reference evidence="6 7" key="1">
    <citation type="submission" date="2022-03" db="EMBL/GenBank/DDBJ databases">
        <title>Mucilaginibacter sp. isolated from the gut of Protaetia brevitarsis seulensis larvae.</title>
        <authorList>
            <person name="Won M."/>
            <person name="Kim S.-J."/>
            <person name="Kwon S.-W."/>
        </authorList>
    </citation>
    <scope>NUCLEOTIDE SEQUENCE [LARGE SCALE GENOMIC DNA]</scope>
    <source>
        <strain evidence="6 7">CFWR-12</strain>
    </source>
</reference>
<name>A0ABY4BYF1_9MICO</name>
<dbReference type="Gene3D" id="3.90.550.10">
    <property type="entry name" value="Spore Coat Polysaccharide Biosynthesis Protein SpsA, Chain A"/>
    <property type="match status" value="1"/>
</dbReference>
<dbReference type="InterPro" id="IPR001173">
    <property type="entry name" value="Glyco_trans_2-like"/>
</dbReference>
<organism evidence="6 7">
    <name type="scientific">Agromyces larvae</name>
    <dbReference type="NCBI Taxonomy" id="2929802"/>
    <lineage>
        <taxon>Bacteria</taxon>
        <taxon>Bacillati</taxon>
        <taxon>Actinomycetota</taxon>
        <taxon>Actinomycetes</taxon>
        <taxon>Micrococcales</taxon>
        <taxon>Microbacteriaceae</taxon>
        <taxon>Agromyces</taxon>
    </lineage>
</organism>
<evidence type="ECO:0000313" key="6">
    <source>
        <dbReference type="EMBL" id="UOE42748.1"/>
    </source>
</evidence>
<dbReference type="PANTHER" id="PTHR43179:SF12">
    <property type="entry name" value="GALACTOFURANOSYLTRANSFERASE GLFT2"/>
    <property type="match status" value="1"/>
</dbReference>
<protein>
    <submittedName>
        <fullName evidence="6">Glycosyltransferase family 2 protein</fullName>
    </submittedName>
</protein>
<dbReference type="Proteomes" id="UP000832097">
    <property type="component" value="Chromosome"/>
</dbReference>
<evidence type="ECO:0000256" key="4">
    <source>
        <dbReference type="ARBA" id="ARBA00022679"/>
    </source>
</evidence>
<keyword evidence="4" id="KW-0808">Transferase</keyword>
<evidence type="ECO:0000256" key="2">
    <source>
        <dbReference type="ARBA" id="ARBA00006739"/>
    </source>
</evidence>
<feature type="domain" description="Glycosyltransferase 2-like" evidence="5">
    <location>
        <begin position="2"/>
        <end position="118"/>
    </location>
</feature>
<dbReference type="EMBL" id="CP094528">
    <property type="protein sequence ID" value="UOE42748.1"/>
    <property type="molecule type" value="Genomic_DNA"/>
</dbReference>
<evidence type="ECO:0000256" key="1">
    <source>
        <dbReference type="ARBA" id="ARBA00004776"/>
    </source>
</evidence>
<sequence>MIIVTYQSANDLATLITSLRAEAQQQRVRVIVADNSSQDETLHVAREFDDVVVFETGGNLGYAGGINIALGQVGETDSILVLNPDLVVEPGCLLRLRERMRTTGAGLVVPRILEADGGHFISLRREPTVARAVGDAAFGVAFGSRPTAWSEWVLRPDEYAAPHRIEWATGAALLIDARVADEIGSWDERFFLYSEETDYFRRVREAGYHVWYEPAAVVRHSRHGSGVSMDLERLIAVNRLRYMRKHASPLRSAIYRGVIVMHQIVRADKPVYRAMLRAVVFESSWTSLPRARRYPPRERYAQATGVIIIDARDRESDVERVLKVLRPFTAGSPVGIFIIGDLKLAHASRLDPAALPTGVTIIDDPPVGRTLLDVVETVSGGWPRVVVDARADVSSAAILDTLDFLRDADLEHASAHPPTAWDVAAASWVVRSYLRARARVCGATDPVRDTAVSGFTAGDHGSAASQIVETDLVLVPAPRTTRALFGTLKRTGAVAPPTRPAGARAGALAGIFGTVRGPFSLVDAAVFTLLTTVSRSRRTIGHES</sequence>